<dbReference type="InterPro" id="IPR006068">
    <property type="entry name" value="ATPase_P-typ_cation-transptr_C"/>
</dbReference>
<feature type="transmembrane region" description="Helical" evidence="9">
    <location>
        <begin position="771"/>
        <end position="790"/>
    </location>
</feature>
<dbReference type="Pfam" id="PF00690">
    <property type="entry name" value="Cation_ATPase_N"/>
    <property type="match status" value="1"/>
</dbReference>
<dbReference type="Gene3D" id="3.40.1110.10">
    <property type="entry name" value="Calcium-transporting ATPase, cytoplasmic domain N"/>
    <property type="match status" value="2"/>
</dbReference>
<dbReference type="PRINTS" id="PR00120">
    <property type="entry name" value="HATPASE"/>
</dbReference>
<dbReference type="GO" id="GO:0006883">
    <property type="term" value="P:intracellular sodium ion homeostasis"/>
    <property type="evidence" value="ECO:0007669"/>
    <property type="project" value="TreeGrafter"/>
</dbReference>
<dbReference type="STRING" id="1802448.A2672_02975"/>
<dbReference type="InterPro" id="IPR004014">
    <property type="entry name" value="ATPase_P-typ_cation-transptr_N"/>
</dbReference>
<dbReference type="Pfam" id="PF00689">
    <property type="entry name" value="Cation_ATPase_C"/>
    <property type="match status" value="1"/>
</dbReference>
<evidence type="ECO:0000256" key="7">
    <source>
        <dbReference type="ARBA" id="ARBA00022989"/>
    </source>
</evidence>
<dbReference type="PRINTS" id="PR00119">
    <property type="entry name" value="CATATPASE"/>
</dbReference>
<dbReference type="PANTHER" id="PTHR43294:SF21">
    <property type="entry name" value="CATION TRANSPORTING ATPASE"/>
    <property type="match status" value="1"/>
</dbReference>
<proteinExistence type="inferred from homology"/>
<dbReference type="InterPro" id="IPR036412">
    <property type="entry name" value="HAD-like_sf"/>
</dbReference>
<evidence type="ECO:0000256" key="4">
    <source>
        <dbReference type="ARBA" id="ARBA00022692"/>
    </source>
</evidence>
<feature type="transmembrane region" description="Helical" evidence="9">
    <location>
        <begin position="244"/>
        <end position="261"/>
    </location>
</feature>
<keyword evidence="7 9" id="KW-1133">Transmembrane helix</keyword>
<evidence type="ECO:0000313" key="12">
    <source>
        <dbReference type="Proteomes" id="UP000178065"/>
    </source>
</evidence>
<dbReference type="InterPro" id="IPR023214">
    <property type="entry name" value="HAD_sf"/>
</dbReference>
<keyword evidence="4 9" id="KW-0812">Transmembrane</keyword>
<dbReference type="Gene3D" id="1.20.1110.10">
    <property type="entry name" value="Calcium-transporting ATPase, transmembrane domain"/>
    <property type="match status" value="2"/>
</dbReference>
<keyword evidence="8 9" id="KW-0472">Membrane</keyword>
<dbReference type="InterPro" id="IPR001757">
    <property type="entry name" value="P_typ_ATPase"/>
</dbReference>
<dbReference type="GO" id="GO:1902600">
    <property type="term" value="P:proton transmembrane transport"/>
    <property type="evidence" value="ECO:0007669"/>
    <property type="project" value="TreeGrafter"/>
</dbReference>
<dbReference type="NCBIfam" id="TIGR01494">
    <property type="entry name" value="ATPase_P-type"/>
    <property type="match status" value="2"/>
</dbReference>
<dbReference type="GO" id="GO:0005886">
    <property type="term" value="C:plasma membrane"/>
    <property type="evidence" value="ECO:0007669"/>
    <property type="project" value="UniProtKB-SubCell"/>
</dbReference>
<evidence type="ECO:0000256" key="2">
    <source>
        <dbReference type="ARBA" id="ARBA00005675"/>
    </source>
</evidence>
<dbReference type="SUPFAM" id="SSF81665">
    <property type="entry name" value="Calcium ATPase, transmembrane domain M"/>
    <property type="match status" value="1"/>
</dbReference>
<feature type="domain" description="Cation-transporting P-type ATPase N-terminal" evidence="10">
    <location>
        <begin position="6"/>
        <end position="80"/>
    </location>
</feature>
<dbReference type="InterPro" id="IPR059000">
    <property type="entry name" value="ATPase_P-type_domA"/>
</dbReference>
<keyword evidence="6" id="KW-0067">ATP-binding</keyword>
<keyword evidence="5" id="KW-0547">Nucleotide-binding</keyword>
<feature type="transmembrane region" description="Helical" evidence="9">
    <location>
        <begin position="84"/>
        <end position="101"/>
    </location>
</feature>
<evidence type="ECO:0000256" key="1">
    <source>
        <dbReference type="ARBA" id="ARBA00004651"/>
    </source>
</evidence>
<dbReference type="GO" id="GO:1990573">
    <property type="term" value="P:potassium ion import across plasma membrane"/>
    <property type="evidence" value="ECO:0007669"/>
    <property type="project" value="TreeGrafter"/>
</dbReference>
<accession>A0A1G2QZR9</accession>
<feature type="transmembrane region" description="Helical" evidence="9">
    <location>
        <begin position="273"/>
        <end position="299"/>
    </location>
</feature>
<dbReference type="Proteomes" id="UP000178065">
    <property type="component" value="Unassembled WGS sequence"/>
</dbReference>
<dbReference type="SMART" id="SM00831">
    <property type="entry name" value="Cation_ATPase_N"/>
    <property type="match status" value="1"/>
</dbReference>
<dbReference type="GO" id="GO:0005524">
    <property type="term" value="F:ATP binding"/>
    <property type="evidence" value="ECO:0007669"/>
    <property type="project" value="UniProtKB-KW"/>
</dbReference>
<feature type="transmembrane region" description="Helical" evidence="9">
    <location>
        <begin position="60"/>
        <end position="78"/>
    </location>
</feature>
<organism evidence="11 12">
    <name type="scientific">Candidatus Wildermuthbacteria bacterium RIFCSPHIGHO2_01_FULL_49_22b</name>
    <dbReference type="NCBI Taxonomy" id="1802448"/>
    <lineage>
        <taxon>Bacteria</taxon>
        <taxon>Candidatus Wildermuthiibacteriota</taxon>
    </lineage>
</organism>
<evidence type="ECO:0000256" key="6">
    <source>
        <dbReference type="ARBA" id="ARBA00022840"/>
    </source>
</evidence>
<dbReference type="SUPFAM" id="SSF81653">
    <property type="entry name" value="Calcium ATPase, transduction domain A"/>
    <property type="match status" value="1"/>
</dbReference>
<dbReference type="Gene3D" id="2.70.150.10">
    <property type="entry name" value="Calcium-transporting ATPase, cytoplasmic transduction domain A"/>
    <property type="match status" value="1"/>
</dbReference>
<evidence type="ECO:0000259" key="10">
    <source>
        <dbReference type="SMART" id="SM00831"/>
    </source>
</evidence>
<dbReference type="InterPro" id="IPR023299">
    <property type="entry name" value="ATPase_P-typ_cyto_dom_N"/>
</dbReference>
<keyword evidence="3" id="KW-1003">Cell membrane</keyword>
<dbReference type="EMBL" id="MHTT01000005">
    <property type="protein sequence ID" value="OHA66125.1"/>
    <property type="molecule type" value="Genomic_DNA"/>
</dbReference>
<dbReference type="SUPFAM" id="SSF56784">
    <property type="entry name" value="HAD-like"/>
    <property type="match status" value="1"/>
</dbReference>
<evidence type="ECO:0000256" key="5">
    <source>
        <dbReference type="ARBA" id="ARBA00022741"/>
    </source>
</evidence>
<dbReference type="Pfam" id="PF13246">
    <property type="entry name" value="Cation_ATPase"/>
    <property type="match status" value="1"/>
</dbReference>
<dbReference type="InterPro" id="IPR050510">
    <property type="entry name" value="Cation_transp_ATPase_P-type"/>
</dbReference>
<protein>
    <recommendedName>
        <fullName evidence="10">Cation-transporting P-type ATPase N-terminal domain-containing protein</fullName>
    </recommendedName>
</protein>
<dbReference type="Pfam" id="PF00122">
    <property type="entry name" value="E1-E2_ATPase"/>
    <property type="match status" value="1"/>
</dbReference>
<evidence type="ECO:0000256" key="8">
    <source>
        <dbReference type="ARBA" id="ARBA00023136"/>
    </source>
</evidence>
<dbReference type="GO" id="GO:0016887">
    <property type="term" value="F:ATP hydrolysis activity"/>
    <property type="evidence" value="ECO:0007669"/>
    <property type="project" value="InterPro"/>
</dbReference>
<dbReference type="Gene3D" id="3.40.50.1000">
    <property type="entry name" value="HAD superfamily/HAD-like"/>
    <property type="match status" value="2"/>
</dbReference>
<dbReference type="GO" id="GO:0030007">
    <property type="term" value="P:intracellular potassium ion homeostasis"/>
    <property type="evidence" value="ECO:0007669"/>
    <property type="project" value="TreeGrafter"/>
</dbReference>
<feature type="transmembrane region" description="Helical" evidence="9">
    <location>
        <begin position="836"/>
        <end position="860"/>
    </location>
</feature>
<dbReference type="AlphaFoldDB" id="A0A1G2QZR9"/>
<sequence>MQTSVSWHSIPAPEAVKILSSNLKLGLNEKEVILRQSQYGPNKLAEEKLTPRWLLFLRQFKSPLVFILVVAGAVTLWFHKYTDSSVIFGAVLLNTAIGYIQENKATKALSRLKKILRQKALVVREGRKREVLQEKLVPGDIIMFTEGSKVPADARILESFELRINEAVLTGEWLASAKKEAALDKKTPLADRDNMAYMGSFVEAGNGKAVVVAIGKETELGRISQLLSKVKEEKTPYQKKLGRFSWIIGSVIALLTSFIFVEGVLMGKEVIEMFTIAVAIAVAAIPEGLPVAMTVVLAIGTQRILATKGLVRHLTSAETLGSTSVIATDKTLTLTEGRMKVEEVVPLQRGKREEVLVASALANEAFMENPEATLEKPIMKGRPTDKALLEAAAEAGISKEDIEKHSPSLFRIPFTSEHKYVASFHREVEGIKLYVSGAPEKILGLSVLSEGERNQAEKRLDELTSSGLRVVALASKSIPSRRKLSLKKEGLRKEVSSLILLGFVALKDPIRKGAKEAVRIAREAGLKTVIATGDHLLTAKAVAKELNLATKKENLLEGKDLDALSDRELDSRLSRITVFARVEPIHKLRIIEAWQRRGQVIAMTGDGVNDAPALKKADIGLALGSGTDVARESSDLILLQDNFAIIPRAIKEGRVIIDNIRKIITYLVSGSFTETILIGTSILLGLPLPITTVQILWINLVEDGLPGMALTTEKPEKDVMARPPLKKNSALLTQQMKIIIFFISIITDLLLLGLFLWLLQTPYILKHVQTFIFVGLGINSLFYVFSVRSLRENIWHYNPFSNFWVTGSVVLGFVLLVGAVYLPFLQFFLGTVPLFFFDWTVLIALGLLNVLLIELVKWYYIRKQVGQ</sequence>
<dbReference type="PANTHER" id="PTHR43294">
    <property type="entry name" value="SODIUM/POTASSIUM-TRANSPORTING ATPASE SUBUNIT ALPHA"/>
    <property type="match status" value="1"/>
</dbReference>
<reference evidence="11 12" key="1">
    <citation type="journal article" date="2016" name="Nat. Commun.">
        <title>Thousands of microbial genomes shed light on interconnected biogeochemical processes in an aquifer system.</title>
        <authorList>
            <person name="Anantharaman K."/>
            <person name="Brown C.T."/>
            <person name="Hug L.A."/>
            <person name="Sharon I."/>
            <person name="Castelle C.J."/>
            <person name="Probst A.J."/>
            <person name="Thomas B.C."/>
            <person name="Singh A."/>
            <person name="Wilkins M.J."/>
            <person name="Karaoz U."/>
            <person name="Brodie E.L."/>
            <person name="Williams K.H."/>
            <person name="Hubbard S.S."/>
            <person name="Banfield J.F."/>
        </authorList>
    </citation>
    <scope>NUCLEOTIDE SEQUENCE [LARGE SCALE GENOMIC DNA]</scope>
</reference>
<comment type="caution">
    <text evidence="11">The sequence shown here is derived from an EMBL/GenBank/DDBJ whole genome shotgun (WGS) entry which is preliminary data.</text>
</comment>
<name>A0A1G2QZR9_9BACT</name>
<feature type="transmembrane region" description="Helical" evidence="9">
    <location>
        <begin position="738"/>
        <end position="759"/>
    </location>
</feature>
<evidence type="ECO:0000256" key="3">
    <source>
        <dbReference type="ARBA" id="ARBA00022475"/>
    </source>
</evidence>
<dbReference type="GO" id="GO:0036376">
    <property type="term" value="P:sodium ion export across plasma membrane"/>
    <property type="evidence" value="ECO:0007669"/>
    <property type="project" value="TreeGrafter"/>
</dbReference>
<evidence type="ECO:0000313" key="11">
    <source>
        <dbReference type="EMBL" id="OHA66125.1"/>
    </source>
</evidence>
<dbReference type="InterPro" id="IPR008250">
    <property type="entry name" value="ATPase_P-typ_transduc_dom_A_sf"/>
</dbReference>
<evidence type="ECO:0000256" key="9">
    <source>
        <dbReference type="SAM" id="Phobius"/>
    </source>
</evidence>
<gene>
    <name evidence="11" type="ORF">A2672_02975</name>
</gene>
<dbReference type="InterPro" id="IPR023298">
    <property type="entry name" value="ATPase_P-typ_TM_dom_sf"/>
</dbReference>
<comment type="similarity">
    <text evidence="2">Belongs to the cation transport ATPase (P-type) (TC 3.A.3) family. Type IIA subfamily.</text>
</comment>
<dbReference type="GO" id="GO:0005391">
    <property type="term" value="F:P-type sodium:potassium-exchanging transporter activity"/>
    <property type="evidence" value="ECO:0007669"/>
    <property type="project" value="TreeGrafter"/>
</dbReference>
<feature type="transmembrane region" description="Helical" evidence="9">
    <location>
        <begin position="802"/>
        <end position="824"/>
    </location>
</feature>
<comment type="subcellular location">
    <subcellularLocation>
        <location evidence="1">Cell membrane</location>
        <topology evidence="1">Multi-pass membrane protein</topology>
    </subcellularLocation>
</comment>